<dbReference type="InterPro" id="IPR004014">
    <property type="entry name" value="ATPase_P-typ_cation-transptr_N"/>
</dbReference>
<dbReference type="Pfam" id="PF00690">
    <property type="entry name" value="Cation_ATPase_N"/>
    <property type="match status" value="1"/>
</dbReference>
<sequence length="158" mass="17833">MENAHTKSASEVLDHFDVNEITGLTLDQVKVSLEKYGPNELPAEEGKSLWELVVEQFEDLLVRILLLAACVSFGTSTVLLPNWKQNNESKLCVLWCLKLRPWLQPEGGEGHRGAEGGNPACLMTFSICCSTSPLSWGENCYCYFWELENCSKNVYDRR</sequence>
<evidence type="ECO:0000313" key="4">
    <source>
        <dbReference type="Proteomes" id="UP001482620"/>
    </source>
</evidence>
<dbReference type="EMBL" id="JAHRIQ010046540">
    <property type="protein sequence ID" value="MEQ2235578.1"/>
    <property type="molecule type" value="Genomic_DNA"/>
</dbReference>
<dbReference type="InterPro" id="IPR023298">
    <property type="entry name" value="ATPase_P-typ_TM_dom_sf"/>
</dbReference>
<name>A0ABV0TRM3_9TELE</name>
<protein>
    <recommendedName>
        <fullName evidence="2">Cation-transporting P-type ATPase N-terminal domain-containing protein</fullName>
    </recommendedName>
</protein>
<dbReference type="SMART" id="SM00831">
    <property type="entry name" value="Cation_ATPase_N"/>
    <property type="match status" value="1"/>
</dbReference>
<dbReference type="PANTHER" id="PTHR42861">
    <property type="entry name" value="CALCIUM-TRANSPORTING ATPASE"/>
    <property type="match status" value="1"/>
</dbReference>
<dbReference type="SUPFAM" id="SSF81665">
    <property type="entry name" value="Calcium ATPase, transmembrane domain M"/>
    <property type="match status" value="1"/>
</dbReference>
<organism evidence="3 4">
    <name type="scientific">Ilyodon furcidens</name>
    <name type="common">goldbreast splitfin</name>
    <dbReference type="NCBI Taxonomy" id="33524"/>
    <lineage>
        <taxon>Eukaryota</taxon>
        <taxon>Metazoa</taxon>
        <taxon>Chordata</taxon>
        <taxon>Craniata</taxon>
        <taxon>Vertebrata</taxon>
        <taxon>Euteleostomi</taxon>
        <taxon>Actinopterygii</taxon>
        <taxon>Neopterygii</taxon>
        <taxon>Teleostei</taxon>
        <taxon>Neoteleostei</taxon>
        <taxon>Acanthomorphata</taxon>
        <taxon>Ovalentaria</taxon>
        <taxon>Atherinomorphae</taxon>
        <taxon>Cyprinodontiformes</taxon>
        <taxon>Goodeidae</taxon>
        <taxon>Ilyodon</taxon>
    </lineage>
</organism>
<dbReference type="Gene3D" id="1.20.1110.10">
    <property type="entry name" value="Calcium-transporting ATPase, transmembrane domain"/>
    <property type="match status" value="1"/>
</dbReference>
<dbReference type="Gene3D" id="2.70.150.10">
    <property type="entry name" value="Calcium-transporting ATPase, cytoplasmic transduction domain A"/>
    <property type="match status" value="1"/>
</dbReference>
<dbReference type="Proteomes" id="UP001482620">
    <property type="component" value="Unassembled WGS sequence"/>
</dbReference>
<keyword evidence="4" id="KW-1185">Reference proteome</keyword>
<proteinExistence type="predicted"/>
<keyword evidence="1" id="KW-0460">Magnesium</keyword>
<evidence type="ECO:0000256" key="1">
    <source>
        <dbReference type="ARBA" id="ARBA00022842"/>
    </source>
</evidence>
<accession>A0ABV0TRM3</accession>
<feature type="domain" description="Cation-transporting P-type ATPase N-terminal" evidence="2">
    <location>
        <begin position="3"/>
        <end position="77"/>
    </location>
</feature>
<reference evidence="3 4" key="1">
    <citation type="submission" date="2021-06" db="EMBL/GenBank/DDBJ databases">
        <authorList>
            <person name="Palmer J.M."/>
        </authorList>
    </citation>
    <scope>NUCLEOTIDE SEQUENCE [LARGE SCALE GENOMIC DNA]</scope>
    <source>
        <strain evidence="4">if_2019</strain>
        <tissue evidence="3">Muscle</tissue>
    </source>
</reference>
<comment type="caution">
    <text evidence="3">The sequence shown here is derived from an EMBL/GenBank/DDBJ whole genome shotgun (WGS) entry which is preliminary data.</text>
</comment>
<evidence type="ECO:0000259" key="2">
    <source>
        <dbReference type="SMART" id="SM00831"/>
    </source>
</evidence>
<gene>
    <name evidence="3" type="ORF">ILYODFUR_003781</name>
</gene>
<evidence type="ECO:0000313" key="3">
    <source>
        <dbReference type="EMBL" id="MEQ2235578.1"/>
    </source>
</evidence>